<sequence length="295" mass="32653">MSMREVTGKLALGTVQFGLPYGIANQQGQVGVDEVGRILDRARESGVDTLDTAIAYGESERVLGEFDLSGFKVVTKLSAIPDACDDVSGWVERQLAESLARLGLQRVDAVLLHRPAQLLEPQGDALYAALAGLREQGLAERIGASVYDAEELERLCQRFALDLVQAPYNIIDHRLDESGWLQRLSRQGTALHVRSVFLQGLLLMSREQRPAHFEHWQSLWDCWDSWLEEHQLSPLQATLRYALNQPLIERVVVGVDSAQQWQQILQAAAGDCPPVPAELGTTDPALLNPALWKTA</sequence>
<feature type="domain" description="NADP-dependent oxidoreductase" evidence="1">
    <location>
        <begin position="9"/>
        <end position="268"/>
    </location>
</feature>
<organism evidence="2 3">
    <name type="scientific">Pseudomonas abyssi</name>
    <dbReference type="NCBI Taxonomy" id="170540"/>
    <lineage>
        <taxon>Bacteria</taxon>
        <taxon>Pseudomonadati</taxon>
        <taxon>Pseudomonadota</taxon>
        <taxon>Gammaproteobacteria</taxon>
        <taxon>Pseudomonadales</taxon>
        <taxon>Pseudomonadaceae</taxon>
        <taxon>Pseudomonas</taxon>
    </lineage>
</organism>
<keyword evidence="3" id="KW-1185">Reference proteome</keyword>
<dbReference type="GO" id="GO:0005829">
    <property type="term" value="C:cytosol"/>
    <property type="evidence" value="ECO:0007669"/>
    <property type="project" value="TreeGrafter"/>
</dbReference>
<dbReference type="InterPro" id="IPR036812">
    <property type="entry name" value="NAD(P)_OxRdtase_dom_sf"/>
</dbReference>
<evidence type="ECO:0000259" key="1">
    <source>
        <dbReference type="Pfam" id="PF00248"/>
    </source>
</evidence>
<dbReference type="EMBL" id="NTMR01000003">
    <property type="protein sequence ID" value="PBK05441.1"/>
    <property type="molecule type" value="Genomic_DNA"/>
</dbReference>
<accession>A0A2A3MKW1</accession>
<dbReference type="CDD" id="cd19097">
    <property type="entry name" value="AKR_unchar"/>
    <property type="match status" value="1"/>
</dbReference>
<dbReference type="Pfam" id="PF00248">
    <property type="entry name" value="Aldo_ket_red"/>
    <property type="match status" value="1"/>
</dbReference>
<dbReference type="Proteomes" id="UP000242313">
    <property type="component" value="Unassembled WGS sequence"/>
</dbReference>
<dbReference type="RefSeq" id="WP_096003399.1">
    <property type="nucleotide sequence ID" value="NZ_NTMR01000003.1"/>
</dbReference>
<dbReference type="InterPro" id="IPR020471">
    <property type="entry name" value="AKR"/>
</dbReference>
<proteinExistence type="predicted"/>
<comment type="caution">
    <text evidence="2">The sequence shown here is derived from an EMBL/GenBank/DDBJ whole genome shotgun (WGS) entry which is preliminary data.</text>
</comment>
<dbReference type="Gene3D" id="3.20.20.100">
    <property type="entry name" value="NADP-dependent oxidoreductase domain"/>
    <property type="match status" value="1"/>
</dbReference>
<dbReference type="GO" id="GO:0016491">
    <property type="term" value="F:oxidoreductase activity"/>
    <property type="evidence" value="ECO:0007669"/>
    <property type="project" value="InterPro"/>
</dbReference>
<dbReference type="PANTHER" id="PTHR42686:SF1">
    <property type="entry name" value="GH17980P-RELATED"/>
    <property type="match status" value="1"/>
</dbReference>
<evidence type="ECO:0000313" key="3">
    <source>
        <dbReference type="Proteomes" id="UP000242313"/>
    </source>
</evidence>
<dbReference type="InterPro" id="IPR023210">
    <property type="entry name" value="NADP_OxRdtase_dom"/>
</dbReference>
<protein>
    <submittedName>
        <fullName evidence="2">Aldo/keto reductase</fullName>
    </submittedName>
</protein>
<dbReference type="AlphaFoldDB" id="A0A2A3MKW1"/>
<name>A0A2A3MKW1_9PSED</name>
<reference evidence="2 3" key="1">
    <citation type="submission" date="2017-09" db="EMBL/GenBank/DDBJ databases">
        <title>Pseudomonas abyssi sp. nov. isolated from Abyssopelagic Water.</title>
        <authorList>
            <person name="Wei Y."/>
        </authorList>
    </citation>
    <scope>NUCLEOTIDE SEQUENCE [LARGE SCALE GENOMIC DNA]</scope>
    <source>
        <strain evidence="2 3">MT5</strain>
    </source>
</reference>
<dbReference type="PANTHER" id="PTHR42686">
    <property type="entry name" value="GH17980P-RELATED"/>
    <property type="match status" value="1"/>
</dbReference>
<dbReference type="PRINTS" id="PR00069">
    <property type="entry name" value="ALDKETRDTASE"/>
</dbReference>
<gene>
    <name evidence="2" type="ORF">CNQ84_02740</name>
</gene>
<dbReference type="SUPFAM" id="SSF51430">
    <property type="entry name" value="NAD(P)-linked oxidoreductase"/>
    <property type="match status" value="1"/>
</dbReference>
<evidence type="ECO:0000313" key="2">
    <source>
        <dbReference type="EMBL" id="PBK05441.1"/>
    </source>
</evidence>